<keyword evidence="2" id="KW-1185">Reference proteome</keyword>
<dbReference type="EMBL" id="BTGU01000028">
    <property type="protein sequence ID" value="GMN48530.1"/>
    <property type="molecule type" value="Genomic_DNA"/>
</dbReference>
<name>A0AA88AA02_FICCA</name>
<evidence type="ECO:0000313" key="2">
    <source>
        <dbReference type="Proteomes" id="UP001187192"/>
    </source>
</evidence>
<proteinExistence type="predicted"/>
<reference evidence="1" key="1">
    <citation type="submission" date="2023-07" db="EMBL/GenBank/DDBJ databases">
        <title>draft genome sequence of fig (Ficus carica).</title>
        <authorList>
            <person name="Takahashi T."/>
            <person name="Nishimura K."/>
        </authorList>
    </citation>
    <scope>NUCLEOTIDE SEQUENCE</scope>
</reference>
<dbReference type="AlphaFoldDB" id="A0AA88AA02"/>
<evidence type="ECO:0000313" key="1">
    <source>
        <dbReference type="EMBL" id="GMN48530.1"/>
    </source>
</evidence>
<accession>A0AA88AA02</accession>
<dbReference type="Proteomes" id="UP001187192">
    <property type="component" value="Unassembled WGS sequence"/>
</dbReference>
<protein>
    <submittedName>
        <fullName evidence="1">Uncharacterized protein</fullName>
    </submittedName>
</protein>
<comment type="caution">
    <text evidence="1">The sequence shown here is derived from an EMBL/GenBank/DDBJ whole genome shotgun (WGS) entry which is preliminary data.</text>
</comment>
<organism evidence="1 2">
    <name type="scientific">Ficus carica</name>
    <name type="common">Common fig</name>
    <dbReference type="NCBI Taxonomy" id="3494"/>
    <lineage>
        <taxon>Eukaryota</taxon>
        <taxon>Viridiplantae</taxon>
        <taxon>Streptophyta</taxon>
        <taxon>Embryophyta</taxon>
        <taxon>Tracheophyta</taxon>
        <taxon>Spermatophyta</taxon>
        <taxon>Magnoliopsida</taxon>
        <taxon>eudicotyledons</taxon>
        <taxon>Gunneridae</taxon>
        <taxon>Pentapetalae</taxon>
        <taxon>rosids</taxon>
        <taxon>fabids</taxon>
        <taxon>Rosales</taxon>
        <taxon>Moraceae</taxon>
        <taxon>Ficeae</taxon>
        <taxon>Ficus</taxon>
    </lineage>
</organism>
<gene>
    <name evidence="1" type="ORF">TIFTF001_017715</name>
</gene>
<sequence>MKSQIAKLTGALVVQKHVKFPSQAQSNPMGQYMAQTSNPEDQNIKEVNAITTNNGKILDDPSTTATTSSAKEVTIKQYEPSELLRFR</sequence>